<dbReference type="AlphaFoldDB" id="A0A9D5D5T1"/>
<feature type="compositionally biased region" description="Polar residues" evidence="1">
    <location>
        <begin position="386"/>
        <end position="402"/>
    </location>
</feature>
<dbReference type="PANTHER" id="PTHR12121:SF85">
    <property type="entry name" value="CARBON CATABOLITE REPRESSOR PROTEIN 4 HOMOLOG 6"/>
    <property type="match status" value="1"/>
</dbReference>
<dbReference type="Gene3D" id="3.60.10.10">
    <property type="entry name" value="Endonuclease/exonuclease/phosphatase"/>
    <property type="match status" value="2"/>
</dbReference>
<dbReference type="EMBL" id="JAGGNH010000001">
    <property type="protein sequence ID" value="KAJ0985648.1"/>
    <property type="molecule type" value="Genomic_DNA"/>
</dbReference>
<proteinExistence type="predicted"/>
<dbReference type="Pfam" id="PF03372">
    <property type="entry name" value="Exo_endo_phos"/>
    <property type="match status" value="1"/>
</dbReference>
<dbReference type="InterPro" id="IPR050410">
    <property type="entry name" value="CCR4/nocturin_mRNA_transcr"/>
</dbReference>
<organism evidence="3 4">
    <name type="scientific">Dioscorea zingiberensis</name>
    <dbReference type="NCBI Taxonomy" id="325984"/>
    <lineage>
        <taxon>Eukaryota</taxon>
        <taxon>Viridiplantae</taxon>
        <taxon>Streptophyta</taxon>
        <taxon>Embryophyta</taxon>
        <taxon>Tracheophyta</taxon>
        <taxon>Spermatophyta</taxon>
        <taxon>Magnoliopsida</taxon>
        <taxon>Liliopsida</taxon>
        <taxon>Dioscoreales</taxon>
        <taxon>Dioscoreaceae</taxon>
        <taxon>Dioscorea</taxon>
    </lineage>
</organism>
<sequence>MRSGSHPLQCLAAAMSTSNARGRNPWRRGFCDRPPPDGRGGGRRGGFVSGDSHIRTVSDANFGYRQGFRGDSWVPRGPPYQPFQGRPPPPPPPQNFAPFPPPQFSQPPPYYRPSPPPFRRPTPQPKPADHRYWVFSESQPPPQCERFTLLSYNILADYLARDHRAKLYSHIPHHILDWEWRKRRLLLEFHLWAPEIICLQEVDHFSDLEEELAHRGYTGIWKRRTGNAVDGCAVFWQTNRFKLRHEENIEYSKLGLRDNVAQILVLESSSQNLKEGLVGSLPGSSDQLGGTNLVVICNIHVLYNPKRGEIKLGQVRILLDRAFAVSRHWSNAPVVVCGDFNCTPKSPLYNYILEQKLSLSGLVRNQVSGQFSATLYPPRPFAASNMYRSQPPANSSSAMTSSGGQGSDHPKSDHYNNSHNCVGDTSSRAEPLQTSTEVVDMSGGPLSDDQYINETNEVSDAKDLYELVNPHKENVQSFDQPNRTTFNVETDELQEHVRAVSGCNEPCSGELHQNGRISDIVHSIPSILNEHFPQSKSDVYDKLIDSLDPNQSSKDTKLSRGSTDSLADVSDGDLMFGSLSLKEVGELKTEDAIPDGGNGIVDPSVETSTFIPKSACRDELIRNKSENHSGVYHGNIVIDDLCISEESSDPNFFKELLGNEDEYAINDNIYSEQYQSSPIDACKTKDIPGLSCQIVEKGDDVDHCQSRNLDKSDSDSLHDENREDSRCVTVPPYHNLSYDPFLWTPMEIETASGNADCNFLEHNLRLRSAYRDVKDYAGTKDPSGEPQVTSYHRLFMGTVDYIWYSDGLQTVKVLDTIPKHVLQRTPGFPTQKWGSDHLALVCQLAFRRGFPT</sequence>
<feature type="compositionally biased region" description="Polar residues" evidence="1">
    <location>
        <begin position="417"/>
        <end position="437"/>
    </location>
</feature>
<feature type="compositionally biased region" description="Pro residues" evidence="1">
    <location>
        <begin position="76"/>
        <end position="126"/>
    </location>
</feature>
<comment type="caution">
    <text evidence="3">The sequence shown here is derived from an EMBL/GenBank/DDBJ whole genome shotgun (WGS) entry which is preliminary data.</text>
</comment>
<name>A0A9D5D5T1_9LILI</name>
<protein>
    <recommendedName>
        <fullName evidence="2">Endonuclease/exonuclease/phosphatase domain-containing protein</fullName>
    </recommendedName>
</protein>
<accession>A0A9D5D5T1</accession>
<gene>
    <name evidence="3" type="ORF">J5N97_004004</name>
</gene>
<reference evidence="3" key="1">
    <citation type="submission" date="2021-03" db="EMBL/GenBank/DDBJ databases">
        <authorList>
            <person name="Li Z."/>
            <person name="Yang C."/>
        </authorList>
    </citation>
    <scope>NUCLEOTIDE SEQUENCE</scope>
    <source>
        <strain evidence="3">Dzin_1.0</strain>
        <tissue evidence="3">Leaf</tissue>
    </source>
</reference>
<evidence type="ECO:0000313" key="3">
    <source>
        <dbReference type="EMBL" id="KAJ0985648.1"/>
    </source>
</evidence>
<dbReference type="Proteomes" id="UP001085076">
    <property type="component" value="Miscellaneous, Linkage group lg01"/>
</dbReference>
<dbReference type="InterPro" id="IPR036691">
    <property type="entry name" value="Endo/exonu/phosph_ase_sf"/>
</dbReference>
<keyword evidence="4" id="KW-1185">Reference proteome</keyword>
<dbReference type="InterPro" id="IPR005135">
    <property type="entry name" value="Endo/exonuclease/phosphatase"/>
</dbReference>
<dbReference type="GO" id="GO:0000175">
    <property type="term" value="F:3'-5'-RNA exonuclease activity"/>
    <property type="evidence" value="ECO:0007669"/>
    <property type="project" value="TreeGrafter"/>
</dbReference>
<evidence type="ECO:0000259" key="2">
    <source>
        <dbReference type="Pfam" id="PF03372"/>
    </source>
</evidence>
<feature type="region of interest" description="Disordered" evidence="1">
    <location>
        <begin position="383"/>
        <end position="450"/>
    </location>
</feature>
<feature type="compositionally biased region" description="Polar residues" evidence="1">
    <location>
        <begin position="548"/>
        <end position="565"/>
    </location>
</feature>
<feature type="region of interest" description="Disordered" evidence="1">
    <location>
        <begin position="546"/>
        <end position="565"/>
    </location>
</feature>
<dbReference type="SUPFAM" id="SSF56219">
    <property type="entry name" value="DNase I-like"/>
    <property type="match status" value="2"/>
</dbReference>
<feature type="region of interest" description="Disordered" evidence="1">
    <location>
        <begin position="703"/>
        <end position="724"/>
    </location>
</feature>
<reference evidence="3" key="2">
    <citation type="journal article" date="2022" name="Hortic Res">
        <title>The genome of Dioscorea zingiberensis sheds light on the biosynthesis, origin and evolution of the medicinally important diosgenin saponins.</title>
        <authorList>
            <person name="Li Y."/>
            <person name="Tan C."/>
            <person name="Li Z."/>
            <person name="Guo J."/>
            <person name="Li S."/>
            <person name="Chen X."/>
            <person name="Wang C."/>
            <person name="Dai X."/>
            <person name="Yang H."/>
            <person name="Song W."/>
            <person name="Hou L."/>
            <person name="Xu J."/>
            <person name="Tong Z."/>
            <person name="Xu A."/>
            <person name="Yuan X."/>
            <person name="Wang W."/>
            <person name="Yang Q."/>
            <person name="Chen L."/>
            <person name="Sun Z."/>
            <person name="Wang K."/>
            <person name="Pan B."/>
            <person name="Chen J."/>
            <person name="Bao Y."/>
            <person name="Liu F."/>
            <person name="Qi X."/>
            <person name="Gang D.R."/>
            <person name="Wen J."/>
            <person name="Li J."/>
        </authorList>
    </citation>
    <scope>NUCLEOTIDE SEQUENCE</scope>
    <source>
        <strain evidence="3">Dzin_1.0</strain>
    </source>
</reference>
<evidence type="ECO:0000256" key="1">
    <source>
        <dbReference type="SAM" id="MobiDB-lite"/>
    </source>
</evidence>
<feature type="domain" description="Endonuclease/exonuclease/phosphatase" evidence="2">
    <location>
        <begin position="151"/>
        <end position="380"/>
    </location>
</feature>
<dbReference type="OrthoDB" id="428734at2759"/>
<feature type="region of interest" description="Disordered" evidence="1">
    <location>
        <begin position="68"/>
        <end position="126"/>
    </location>
</feature>
<feature type="region of interest" description="Disordered" evidence="1">
    <location>
        <begin position="15"/>
        <end position="53"/>
    </location>
</feature>
<dbReference type="PANTHER" id="PTHR12121">
    <property type="entry name" value="CARBON CATABOLITE REPRESSOR PROTEIN 4"/>
    <property type="match status" value="1"/>
</dbReference>
<evidence type="ECO:0000313" key="4">
    <source>
        <dbReference type="Proteomes" id="UP001085076"/>
    </source>
</evidence>